<dbReference type="KEGG" id="abam:B1s21122_01380"/>
<keyword evidence="2" id="KW-0328">Glycosyltransferase</keyword>
<evidence type="ECO:0000256" key="1">
    <source>
        <dbReference type="ARBA" id="ARBA00008007"/>
    </source>
</evidence>
<evidence type="ECO:0000313" key="2">
    <source>
        <dbReference type="EMBL" id="ASY09922.1"/>
    </source>
</evidence>
<dbReference type="InterPro" id="IPR029057">
    <property type="entry name" value="PRTase-like"/>
</dbReference>
<dbReference type="GO" id="GO:0016757">
    <property type="term" value="F:glycosyltransferase activity"/>
    <property type="evidence" value="ECO:0007669"/>
    <property type="project" value="UniProtKB-KW"/>
</dbReference>
<dbReference type="Gene3D" id="3.40.50.2020">
    <property type="match status" value="1"/>
</dbReference>
<gene>
    <name evidence="2" type="ORF">B1s21122_01380</name>
</gene>
<keyword evidence="3" id="KW-1185">Reference proteome</keyword>
<sequence length="175" mass="18951">MYFKSDYTSKTASVILAAKEDNDLNAIALLASSISDAILFSILDLQINGVITLITIPSSPSAIRKRGRDHINVLAEYIQRDLQEKSVTVNYAPILFQKKSIKDQSQLSSQQRMDNTKGKFAVKSCEIPQGAVYLIDDLITTGASMLEGVRALSEAKMTIAAGITACAVGRISLIP</sequence>
<dbReference type="PANTHER" id="PTHR47505:SF1">
    <property type="entry name" value="DNA UTILIZATION PROTEIN YHGH"/>
    <property type="match status" value="1"/>
</dbReference>
<dbReference type="SUPFAM" id="SSF53271">
    <property type="entry name" value="PRTase-like"/>
    <property type="match status" value="1"/>
</dbReference>
<name>A0A249JZJ5_9ACTN</name>
<dbReference type="InterPro" id="IPR000836">
    <property type="entry name" value="PRTase_dom"/>
</dbReference>
<dbReference type="CDD" id="cd06223">
    <property type="entry name" value="PRTases_typeI"/>
    <property type="match status" value="1"/>
</dbReference>
<dbReference type="Proteomes" id="UP000217153">
    <property type="component" value="Chromosome"/>
</dbReference>
<dbReference type="EMBL" id="CP016768">
    <property type="protein sequence ID" value="ASY09922.1"/>
    <property type="molecule type" value="Genomic_DNA"/>
</dbReference>
<dbReference type="AlphaFoldDB" id="A0A249JZJ5"/>
<accession>A0A249JZJ5</accession>
<dbReference type="PANTHER" id="PTHR47505">
    <property type="entry name" value="DNA UTILIZATION PROTEIN YHGH"/>
    <property type="match status" value="1"/>
</dbReference>
<keyword evidence="2" id="KW-0808">Transferase</keyword>
<dbReference type="OrthoDB" id="5244859at2"/>
<protein>
    <submittedName>
        <fullName evidence="2">Putative amidophosphoribosyltransferase</fullName>
    </submittedName>
</protein>
<comment type="similarity">
    <text evidence="1">Belongs to the ComF/GntX family.</text>
</comment>
<dbReference type="InterPro" id="IPR051910">
    <property type="entry name" value="ComF/GntX_DNA_util-trans"/>
</dbReference>
<evidence type="ECO:0000313" key="3">
    <source>
        <dbReference type="Proteomes" id="UP000217153"/>
    </source>
</evidence>
<reference evidence="3" key="1">
    <citation type="submission" date="2016-10" db="EMBL/GenBank/DDBJ databases">
        <title>High microdiversification within the ubiquitous acI lineage of Actinobacteria.</title>
        <authorList>
            <person name="Neuenschwander S.M."/>
            <person name="Salcher M."/>
            <person name="Ghai R."/>
            <person name="Pernthaler J."/>
        </authorList>
    </citation>
    <scope>NUCLEOTIDE SEQUENCE [LARGE SCALE GENOMIC DNA]</scope>
</reference>
<proteinExistence type="inferred from homology"/>
<organism evidence="2 3">
    <name type="scientific">Candidatus Nanopelagicus limnae</name>
    <dbReference type="NCBI Taxonomy" id="1884634"/>
    <lineage>
        <taxon>Bacteria</taxon>
        <taxon>Bacillati</taxon>
        <taxon>Actinomycetota</taxon>
        <taxon>Actinomycetes</taxon>
        <taxon>Candidatus Nanopelagicales</taxon>
        <taxon>Candidatus Nanopelagicaceae</taxon>
        <taxon>Candidatus Nanopelagicus</taxon>
    </lineage>
</organism>